<dbReference type="EMBL" id="FUYV01000011">
    <property type="protein sequence ID" value="SKC14706.1"/>
    <property type="molecule type" value="Genomic_DNA"/>
</dbReference>
<reference evidence="2 3" key="1">
    <citation type="submission" date="2017-02" db="EMBL/GenBank/DDBJ databases">
        <authorList>
            <person name="Peterson S.W."/>
        </authorList>
    </citation>
    <scope>NUCLEOTIDE SEQUENCE [LARGE SCALE GENOMIC DNA]</scope>
    <source>
        <strain evidence="2 3">DSM 24412</strain>
    </source>
</reference>
<name>A0A1T5H1Z6_9BACT</name>
<dbReference type="AlphaFoldDB" id="A0A1T5H1Z6"/>
<protein>
    <submittedName>
        <fullName evidence="2">BFD-like [2Fe-2S] binding domain-containing protein</fullName>
    </submittedName>
</protein>
<evidence type="ECO:0000259" key="1">
    <source>
        <dbReference type="Pfam" id="PF04324"/>
    </source>
</evidence>
<feature type="domain" description="BFD-like [2Fe-2S]-binding" evidence="1">
    <location>
        <begin position="5"/>
        <end position="54"/>
    </location>
</feature>
<proteinExistence type="predicted"/>
<keyword evidence="3" id="KW-1185">Reference proteome</keyword>
<dbReference type="InterPro" id="IPR007419">
    <property type="entry name" value="BFD-like_2Fe2S-bd_dom"/>
</dbReference>
<dbReference type="Pfam" id="PF04324">
    <property type="entry name" value="Fer2_BFD"/>
    <property type="match status" value="1"/>
</dbReference>
<dbReference type="Gene3D" id="1.10.10.1100">
    <property type="entry name" value="BFD-like [2Fe-2S]-binding domain"/>
    <property type="match status" value="1"/>
</dbReference>
<evidence type="ECO:0000313" key="2">
    <source>
        <dbReference type="EMBL" id="SKC14706.1"/>
    </source>
</evidence>
<dbReference type="Proteomes" id="UP000191055">
    <property type="component" value="Unassembled WGS sequence"/>
</dbReference>
<accession>A0A1T5H1Z6</accession>
<gene>
    <name evidence="2" type="ORF">SAMN03080601_02041</name>
</gene>
<evidence type="ECO:0000313" key="3">
    <source>
        <dbReference type="Proteomes" id="UP000191055"/>
    </source>
</evidence>
<sequence length="71" mass="7791">MGANIVCLCNRITKSQLEKAIIKHSISNLNELSLATGAGSSCGKCRISMEQILKSTMETVPDMQIRIPWIN</sequence>
<dbReference type="RefSeq" id="WP_079557773.1">
    <property type="nucleotide sequence ID" value="NZ_CP021904.1"/>
</dbReference>
<dbReference type="InterPro" id="IPR041854">
    <property type="entry name" value="BFD-like_2Fe2S-bd_dom_sf"/>
</dbReference>
<dbReference type="OrthoDB" id="1122837at2"/>
<organism evidence="2 3">
    <name type="scientific">Alkalitalea saponilacus</name>
    <dbReference type="NCBI Taxonomy" id="889453"/>
    <lineage>
        <taxon>Bacteria</taxon>
        <taxon>Pseudomonadati</taxon>
        <taxon>Bacteroidota</taxon>
        <taxon>Bacteroidia</taxon>
        <taxon>Marinilabiliales</taxon>
        <taxon>Marinilabiliaceae</taxon>
        <taxon>Alkalitalea</taxon>
    </lineage>
</organism>
<dbReference type="KEGG" id="asx:CDL62_18110"/>
<dbReference type="STRING" id="889453.SAMN03080601_02041"/>